<organism evidence="7 8">
    <name type="scientific">Emiliania huxleyi (strain CCMP1516)</name>
    <dbReference type="NCBI Taxonomy" id="280463"/>
    <lineage>
        <taxon>Eukaryota</taxon>
        <taxon>Haptista</taxon>
        <taxon>Haptophyta</taxon>
        <taxon>Prymnesiophyceae</taxon>
        <taxon>Isochrysidales</taxon>
        <taxon>Noelaerhabdaceae</taxon>
        <taxon>Emiliania</taxon>
    </lineage>
</organism>
<keyword evidence="3 6" id="KW-0812">Transmembrane</keyword>
<dbReference type="PaxDb" id="2903-EOD07450"/>
<dbReference type="EnsemblProtists" id="EOD07450">
    <property type="protein sequence ID" value="EOD07450"/>
    <property type="gene ID" value="EMIHUDRAFT_52098"/>
</dbReference>
<dbReference type="GO" id="GO:0015086">
    <property type="term" value="F:cadmium ion transmembrane transporter activity"/>
    <property type="evidence" value="ECO:0007669"/>
    <property type="project" value="TreeGrafter"/>
</dbReference>
<evidence type="ECO:0000256" key="6">
    <source>
        <dbReference type="SAM" id="Phobius"/>
    </source>
</evidence>
<feature type="transmembrane region" description="Helical" evidence="6">
    <location>
        <begin position="40"/>
        <end position="59"/>
    </location>
</feature>
<keyword evidence="5 6" id="KW-0472">Membrane</keyword>
<feature type="transmembrane region" description="Helical" evidence="6">
    <location>
        <begin position="80"/>
        <end position="98"/>
    </location>
</feature>
<feature type="transmembrane region" description="Helical" evidence="6">
    <location>
        <begin position="344"/>
        <end position="364"/>
    </location>
</feature>
<dbReference type="STRING" id="2903.R1CYM7"/>
<comment type="subcellular location">
    <subcellularLocation>
        <location evidence="1">Membrane</location>
        <topology evidence="1">Multi-pass membrane protein</topology>
    </subcellularLocation>
</comment>
<evidence type="ECO:0000256" key="1">
    <source>
        <dbReference type="ARBA" id="ARBA00004141"/>
    </source>
</evidence>
<keyword evidence="8" id="KW-1185">Reference proteome</keyword>
<evidence type="ECO:0000256" key="2">
    <source>
        <dbReference type="ARBA" id="ARBA00022448"/>
    </source>
</evidence>
<name>A0A0D3I865_EMIH1</name>
<dbReference type="InterPro" id="IPR001046">
    <property type="entry name" value="NRAMP_fam"/>
</dbReference>
<dbReference type="GO" id="GO:0034755">
    <property type="term" value="P:iron ion transmembrane transport"/>
    <property type="evidence" value="ECO:0007669"/>
    <property type="project" value="TreeGrafter"/>
</dbReference>
<feature type="transmembrane region" description="Helical" evidence="6">
    <location>
        <begin position="376"/>
        <end position="399"/>
    </location>
</feature>
<dbReference type="Pfam" id="PF01566">
    <property type="entry name" value="Nramp"/>
    <property type="match status" value="1"/>
</dbReference>
<evidence type="ECO:0000313" key="7">
    <source>
        <dbReference type="EnsemblProtists" id="EOD07450"/>
    </source>
</evidence>
<dbReference type="eggNOG" id="KOG1291">
    <property type="taxonomic scope" value="Eukaryota"/>
</dbReference>
<feature type="transmembrane region" description="Helical" evidence="6">
    <location>
        <begin position="176"/>
        <end position="196"/>
    </location>
</feature>
<accession>A0A0D3I865</accession>
<keyword evidence="4 6" id="KW-1133">Transmembrane helix</keyword>
<dbReference type="PANTHER" id="PTHR11706">
    <property type="entry name" value="SOLUTE CARRIER PROTEIN FAMILY 11 MEMBER"/>
    <property type="match status" value="1"/>
</dbReference>
<dbReference type="GeneID" id="17253600"/>
<dbReference type="RefSeq" id="XP_005759879.1">
    <property type="nucleotide sequence ID" value="XM_005759822.1"/>
</dbReference>
<dbReference type="GO" id="GO:0005886">
    <property type="term" value="C:plasma membrane"/>
    <property type="evidence" value="ECO:0007669"/>
    <property type="project" value="TreeGrafter"/>
</dbReference>
<protein>
    <submittedName>
        <fullName evidence="7">Uncharacterized protein</fullName>
    </submittedName>
</protein>
<reference evidence="8" key="1">
    <citation type="journal article" date="2013" name="Nature">
        <title>Pan genome of the phytoplankton Emiliania underpins its global distribution.</title>
        <authorList>
            <person name="Read B.A."/>
            <person name="Kegel J."/>
            <person name="Klute M.J."/>
            <person name="Kuo A."/>
            <person name="Lefebvre S.C."/>
            <person name="Maumus F."/>
            <person name="Mayer C."/>
            <person name="Miller J."/>
            <person name="Monier A."/>
            <person name="Salamov A."/>
            <person name="Young J."/>
            <person name="Aguilar M."/>
            <person name="Claverie J.M."/>
            <person name="Frickenhaus S."/>
            <person name="Gonzalez K."/>
            <person name="Herman E.K."/>
            <person name="Lin Y.C."/>
            <person name="Napier J."/>
            <person name="Ogata H."/>
            <person name="Sarno A.F."/>
            <person name="Shmutz J."/>
            <person name="Schroeder D."/>
            <person name="de Vargas C."/>
            <person name="Verret F."/>
            <person name="von Dassow P."/>
            <person name="Valentin K."/>
            <person name="Van de Peer Y."/>
            <person name="Wheeler G."/>
            <person name="Dacks J.B."/>
            <person name="Delwiche C.F."/>
            <person name="Dyhrman S.T."/>
            <person name="Glockner G."/>
            <person name="John U."/>
            <person name="Richards T."/>
            <person name="Worden A.Z."/>
            <person name="Zhang X."/>
            <person name="Grigoriev I.V."/>
            <person name="Allen A.E."/>
            <person name="Bidle K."/>
            <person name="Borodovsky M."/>
            <person name="Bowler C."/>
            <person name="Brownlee C."/>
            <person name="Cock J.M."/>
            <person name="Elias M."/>
            <person name="Gladyshev V.N."/>
            <person name="Groth M."/>
            <person name="Guda C."/>
            <person name="Hadaegh A."/>
            <person name="Iglesias-Rodriguez M.D."/>
            <person name="Jenkins J."/>
            <person name="Jones B.M."/>
            <person name="Lawson T."/>
            <person name="Leese F."/>
            <person name="Lindquist E."/>
            <person name="Lobanov A."/>
            <person name="Lomsadze A."/>
            <person name="Malik S.B."/>
            <person name="Marsh M.E."/>
            <person name="Mackinder L."/>
            <person name="Mock T."/>
            <person name="Mueller-Roeber B."/>
            <person name="Pagarete A."/>
            <person name="Parker M."/>
            <person name="Probert I."/>
            <person name="Quesneville H."/>
            <person name="Raines C."/>
            <person name="Rensing S.A."/>
            <person name="Riano-Pachon D.M."/>
            <person name="Richier S."/>
            <person name="Rokitta S."/>
            <person name="Shiraiwa Y."/>
            <person name="Soanes D.M."/>
            <person name="van der Giezen M."/>
            <person name="Wahlund T.M."/>
            <person name="Williams B."/>
            <person name="Wilson W."/>
            <person name="Wolfe G."/>
            <person name="Wurch L.L."/>
        </authorList>
    </citation>
    <scope>NUCLEOTIDE SEQUENCE</scope>
</reference>
<feature type="transmembrane region" description="Helical" evidence="6">
    <location>
        <begin position="273"/>
        <end position="294"/>
    </location>
</feature>
<feature type="transmembrane region" description="Helical" evidence="6">
    <location>
        <begin position="314"/>
        <end position="332"/>
    </location>
</feature>
<evidence type="ECO:0000256" key="3">
    <source>
        <dbReference type="ARBA" id="ARBA00022692"/>
    </source>
</evidence>
<keyword evidence="2" id="KW-0813">Transport</keyword>
<dbReference type="AlphaFoldDB" id="A0A0D3I865"/>
<feature type="transmembrane region" description="Helical" evidence="6">
    <location>
        <begin position="118"/>
        <end position="139"/>
    </location>
</feature>
<feature type="transmembrane region" description="Helical" evidence="6">
    <location>
        <begin position="217"/>
        <end position="239"/>
    </location>
</feature>
<dbReference type="PRINTS" id="PR00447">
    <property type="entry name" value="NATRESASSCMP"/>
</dbReference>
<evidence type="ECO:0000313" key="8">
    <source>
        <dbReference type="Proteomes" id="UP000013827"/>
    </source>
</evidence>
<evidence type="ECO:0000256" key="5">
    <source>
        <dbReference type="ARBA" id="ARBA00023136"/>
    </source>
</evidence>
<proteinExistence type="predicted"/>
<sequence length="401" mass="43786">FSWRKLWRFTGPGWLMSLAYLDPGNLESDLQQGGYTGYQLLWVLWWATVMGFLLQEMVARLGIVAGRDLAQTVRSEYPRWLCYVVYVMMECAVIGADIQEVVGSAIALNLLTGGFVPVVVGCAITALDTFTFLAVEYLAREDGARWSRHLVGTMAACFFVNWGQSSTDGAALLKGWAAPLAVSAIGAVIMPHNLYLHSSLVLSRKVQRASKQKVYDAIWYARIESAGALLVAFLINLAVVATNANRFFSADCAEIEQGPYAVPTAWAGRDAALYVWALGLFAAGQSSTMVCTYAGQVIMGGMVQIKLRPWKQIAMTRALALGPALAVAVSTYGDQRLFNRINEYLNVLQSVLLPFAMLPALHFTRSTRILGCFASGGLYSYLTFALAALVIAVNIVLVVEF</sequence>
<dbReference type="OMA" id="PRWLNYF"/>
<feature type="transmembrane region" description="Helical" evidence="6">
    <location>
        <begin position="146"/>
        <end position="164"/>
    </location>
</feature>
<dbReference type="NCBIfam" id="NF037982">
    <property type="entry name" value="Nramp_1"/>
    <property type="match status" value="1"/>
</dbReference>
<dbReference type="GO" id="GO:0005384">
    <property type="term" value="F:manganese ion transmembrane transporter activity"/>
    <property type="evidence" value="ECO:0007669"/>
    <property type="project" value="TreeGrafter"/>
</dbReference>
<dbReference type="Proteomes" id="UP000013827">
    <property type="component" value="Unassembled WGS sequence"/>
</dbReference>
<dbReference type="KEGG" id="ehx:EMIHUDRAFT_52098"/>
<dbReference type="PANTHER" id="PTHR11706:SF33">
    <property type="entry name" value="NATURAL RESISTANCE-ASSOCIATED MACROPHAGE PROTEIN 2"/>
    <property type="match status" value="1"/>
</dbReference>
<evidence type="ECO:0000256" key="4">
    <source>
        <dbReference type="ARBA" id="ARBA00022989"/>
    </source>
</evidence>
<dbReference type="HOGENOM" id="CLU_020088_5_1_1"/>
<reference evidence="7" key="2">
    <citation type="submission" date="2024-10" db="UniProtKB">
        <authorList>
            <consortium name="EnsemblProtists"/>
        </authorList>
    </citation>
    <scope>IDENTIFICATION</scope>
</reference>